<dbReference type="GO" id="GO:0005886">
    <property type="term" value="C:plasma membrane"/>
    <property type="evidence" value="ECO:0007669"/>
    <property type="project" value="UniProtKB-SubCell"/>
</dbReference>
<dbReference type="PANTHER" id="PTHR48053:SF44">
    <property type="entry name" value="LEUCINE-RICH REPEAT DOMAIN, L DOMAIN-CONTAINING PROTEIN-RELATED"/>
    <property type="match status" value="1"/>
</dbReference>
<evidence type="ECO:0000256" key="6">
    <source>
        <dbReference type="ARBA" id="ARBA00022737"/>
    </source>
</evidence>
<dbReference type="InterPro" id="IPR032675">
    <property type="entry name" value="LRR_dom_sf"/>
</dbReference>
<dbReference type="EMBL" id="GISG01236989">
    <property type="protein sequence ID" value="MBA4667765.1"/>
    <property type="molecule type" value="Transcribed_RNA"/>
</dbReference>
<keyword evidence="7 9" id="KW-0472">Membrane</keyword>
<evidence type="ECO:0000256" key="5">
    <source>
        <dbReference type="ARBA" id="ARBA00022729"/>
    </source>
</evidence>
<dbReference type="SUPFAM" id="SSF52058">
    <property type="entry name" value="L domain-like"/>
    <property type="match status" value="1"/>
</dbReference>
<dbReference type="EMBL" id="GISG01236990">
    <property type="protein sequence ID" value="MBA4667766.1"/>
    <property type="molecule type" value="Transcribed_RNA"/>
</dbReference>
<evidence type="ECO:0000256" key="9">
    <source>
        <dbReference type="SAM" id="Phobius"/>
    </source>
</evidence>
<dbReference type="AlphaFoldDB" id="A0A7C9ELT5"/>
<evidence type="ECO:0000256" key="4">
    <source>
        <dbReference type="ARBA" id="ARBA00022614"/>
    </source>
</evidence>
<comment type="subcellular location">
    <subcellularLocation>
        <location evidence="1">Cell membrane</location>
    </subcellularLocation>
    <subcellularLocation>
        <location evidence="2">Membrane</location>
        <topology evidence="2">Single-pass type I membrane protein</topology>
    </subcellularLocation>
</comment>
<keyword evidence="5" id="KW-0732">Signal</keyword>
<dbReference type="Pfam" id="PF13855">
    <property type="entry name" value="LRR_8"/>
    <property type="match status" value="2"/>
</dbReference>
<keyword evidence="6" id="KW-0677">Repeat</keyword>
<reference evidence="10" key="2">
    <citation type="submission" date="2020-07" db="EMBL/GenBank/DDBJ databases">
        <authorList>
            <person name="Vera ALvarez R."/>
            <person name="Arias-Moreno D.M."/>
            <person name="Jimenez-Jacinto V."/>
            <person name="Jimenez-Bremont J.F."/>
            <person name="Swaminathan K."/>
            <person name="Moose S.P."/>
            <person name="Guerrero-Gonzalez M.L."/>
            <person name="Marino-Ramirez L."/>
            <person name="Landsman D."/>
            <person name="Rodriguez-Kessler M."/>
            <person name="Delgado-Sanchez P."/>
        </authorList>
    </citation>
    <scope>NUCLEOTIDE SEQUENCE</scope>
    <source>
        <tissue evidence="10">Cladode</tissue>
    </source>
</reference>
<evidence type="ECO:0008006" key="11">
    <source>
        <dbReference type="Google" id="ProtNLM"/>
    </source>
</evidence>
<sequence length="422" mass="46254">MDEFWYVTDLSIGPLHENSLSCSQNPKFRPQIFELSHLKTLSFFNCFTSLHDPITLPGDKWEKLAASLESLEFRSNPSLIGPIPTVFGNFQKLESLVLIENGFTGSVPQSIGNLRHLKRLVLSGNKCSGRIPDSLGNLTELLILDLSRNSLFGQLPLSIGYLNSLLKLDLSNNMLEGTIPGKVSNLKNLTLLDLRNNNFSGGLIRSFQEMGSLQELILSSNPLGGDIGNVDWGKMQNLIILDLSNLGLSGEVPRSMAKLSKVRYVGLSNNNLTGNLPPEIANMPSLSAVYVNGNNLTGELNFSETFYRRLGRRFGAWSNPNLCYPASLMSPGNAPLGVYACKSKEVSNDPILKSNLGDEYSIGQPQKQPSMDSAHKQVLGGARDINPNIISSLGLSSSGIHGVWWVLLVETFVVTLVWSWFS</sequence>
<reference evidence="10" key="1">
    <citation type="journal article" date="2013" name="J. Plant Res.">
        <title>Effect of fungi and light on seed germination of three Opuntia species from semiarid lands of central Mexico.</title>
        <authorList>
            <person name="Delgado-Sanchez P."/>
            <person name="Jimenez-Bremont J.F."/>
            <person name="Guerrero-Gonzalez Mde L."/>
            <person name="Flores J."/>
        </authorList>
    </citation>
    <scope>NUCLEOTIDE SEQUENCE</scope>
    <source>
        <tissue evidence="10">Cladode</tissue>
    </source>
</reference>
<name>A0A7C9ELT5_OPUST</name>
<evidence type="ECO:0000313" key="10">
    <source>
        <dbReference type="EMBL" id="MBA4667765.1"/>
    </source>
</evidence>
<keyword evidence="9" id="KW-0812">Transmembrane</keyword>
<feature type="transmembrane region" description="Helical" evidence="9">
    <location>
        <begin position="402"/>
        <end position="421"/>
    </location>
</feature>
<proteinExistence type="predicted"/>
<evidence type="ECO:0000256" key="2">
    <source>
        <dbReference type="ARBA" id="ARBA00004479"/>
    </source>
</evidence>
<protein>
    <recommendedName>
        <fullName evidence="11">2-alkenal reductase (NAD(P)(+))</fullName>
    </recommendedName>
</protein>
<keyword evidence="9" id="KW-1133">Transmembrane helix</keyword>
<dbReference type="InterPro" id="IPR001611">
    <property type="entry name" value="Leu-rich_rpt"/>
</dbReference>
<organism evidence="10">
    <name type="scientific">Opuntia streptacantha</name>
    <name type="common">Prickly pear cactus</name>
    <name type="synonym">Opuntia cardona</name>
    <dbReference type="NCBI Taxonomy" id="393608"/>
    <lineage>
        <taxon>Eukaryota</taxon>
        <taxon>Viridiplantae</taxon>
        <taxon>Streptophyta</taxon>
        <taxon>Embryophyta</taxon>
        <taxon>Tracheophyta</taxon>
        <taxon>Spermatophyta</taxon>
        <taxon>Magnoliopsida</taxon>
        <taxon>eudicotyledons</taxon>
        <taxon>Gunneridae</taxon>
        <taxon>Pentapetalae</taxon>
        <taxon>Caryophyllales</taxon>
        <taxon>Cactineae</taxon>
        <taxon>Cactaceae</taxon>
        <taxon>Opuntioideae</taxon>
        <taxon>Opuntia</taxon>
    </lineage>
</organism>
<accession>A0A7C9ELT5</accession>
<evidence type="ECO:0000256" key="8">
    <source>
        <dbReference type="ARBA" id="ARBA00023170"/>
    </source>
</evidence>
<evidence type="ECO:0000256" key="7">
    <source>
        <dbReference type="ARBA" id="ARBA00023136"/>
    </source>
</evidence>
<keyword evidence="3" id="KW-1003">Cell membrane</keyword>
<dbReference type="FunFam" id="3.80.10.10:FF:000375">
    <property type="entry name" value="Piriformospora indica-insensitive protein 2"/>
    <property type="match status" value="1"/>
</dbReference>
<dbReference type="InterPro" id="IPR051716">
    <property type="entry name" value="Plant_RL_S/T_kinase"/>
</dbReference>
<keyword evidence="8" id="KW-0675">Receptor</keyword>
<dbReference type="FunFam" id="3.80.10.10:FF:000299">
    <property type="entry name" value="Piriformospora indica-insensitive protein 2"/>
    <property type="match status" value="1"/>
</dbReference>
<evidence type="ECO:0000256" key="1">
    <source>
        <dbReference type="ARBA" id="ARBA00004236"/>
    </source>
</evidence>
<dbReference type="Gene3D" id="3.80.10.10">
    <property type="entry name" value="Ribonuclease Inhibitor"/>
    <property type="match status" value="3"/>
</dbReference>
<dbReference type="Pfam" id="PF00560">
    <property type="entry name" value="LRR_1"/>
    <property type="match status" value="1"/>
</dbReference>
<evidence type="ECO:0000256" key="3">
    <source>
        <dbReference type="ARBA" id="ARBA00022475"/>
    </source>
</evidence>
<dbReference type="PANTHER" id="PTHR48053">
    <property type="entry name" value="LEUCINE RICH REPEAT FAMILY PROTEIN, EXPRESSED"/>
    <property type="match status" value="1"/>
</dbReference>
<keyword evidence="4" id="KW-0433">Leucine-rich repeat</keyword>